<comment type="caution">
    <text evidence="11">The sequence shown here is derived from an EMBL/GenBank/DDBJ whole genome shotgun (WGS) entry which is preliminary data.</text>
</comment>
<dbReference type="OrthoDB" id="8138334at2"/>
<evidence type="ECO:0000256" key="2">
    <source>
        <dbReference type="ARBA" id="ARBA00009306"/>
    </source>
</evidence>
<keyword evidence="12" id="KW-1185">Reference proteome</keyword>
<organism evidence="11 12">
    <name type="scientific">Enterovirga rhinocerotis</name>
    <dbReference type="NCBI Taxonomy" id="1339210"/>
    <lineage>
        <taxon>Bacteria</taxon>
        <taxon>Pseudomonadati</taxon>
        <taxon>Pseudomonadota</taxon>
        <taxon>Alphaproteobacteria</taxon>
        <taxon>Hyphomicrobiales</taxon>
        <taxon>Methylobacteriaceae</taxon>
        <taxon>Enterovirga</taxon>
    </lineage>
</organism>
<evidence type="ECO:0000259" key="10">
    <source>
        <dbReference type="PROSITE" id="PS50928"/>
    </source>
</evidence>
<keyword evidence="4" id="KW-1003">Cell membrane</keyword>
<feature type="transmembrane region" description="Helical" evidence="9">
    <location>
        <begin position="207"/>
        <end position="232"/>
    </location>
</feature>
<keyword evidence="3 9" id="KW-0813">Transport</keyword>
<feature type="transmembrane region" description="Helical" evidence="9">
    <location>
        <begin position="122"/>
        <end position="141"/>
    </location>
</feature>
<dbReference type="InterPro" id="IPR000515">
    <property type="entry name" value="MetI-like"/>
</dbReference>
<keyword evidence="7 9" id="KW-0472">Membrane</keyword>
<evidence type="ECO:0000313" key="11">
    <source>
        <dbReference type="EMBL" id="TDR92967.1"/>
    </source>
</evidence>
<keyword evidence="6 9" id="KW-1133">Transmembrane helix</keyword>
<dbReference type="FunFam" id="1.10.3720.10:FF:000003">
    <property type="entry name" value="Aliphatic sulfonate ABC transporter permease"/>
    <property type="match status" value="1"/>
</dbReference>
<comment type="similarity">
    <text evidence="2 9">Belongs to the binding-protein-dependent transport system permease family.</text>
</comment>
<comment type="subcellular location">
    <subcellularLocation>
        <location evidence="1 9">Cell membrane</location>
        <topology evidence="1 9">Multi-pass membrane protein</topology>
    </subcellularLocation>
</comment>
<dbReference type="AlphaFoldDB" id="A0A4R7C8B8"/>
<evidence type="ECO:0000313" key="12">
    <source>
        <dbReference type="Proteomes" id="UP000295122"/>
    </source>
</evidence>
<dbReference type="PANTHER" id="PTHR30151:SF25">
    <property type="entry name" value="TAURINE TRANSPORT SYSTEM PERMEASE PROTEIN TAUC"/>
    <property type="match status" value="1"/>
</dbReference>
<dbReference type="CDD" id="cd06261">
    <property type="entry name" value="TM_PBP2"/>
    <property type="match status" value="1"/>
</dbReference>
<accession>A0A4R7C8B8</accession>
<keyword evidence="5 9" id="KW-0812">Transmembrane</keyword>
<name>A0A4R7C8B8_9HYPH</name>
<reference evidence="11 12" key="1">
    <citation type="submission" date="2019-03" db="EMBL/GenBank/DDBJ databases">
        <title>Genomic Encyclopedia of Type Strains, Phase IV (KMG-IV): sequencing the most valuable type-strain genomes for metagenomic binning, comparative biology and taxonomic classification.</title>
        <authorList>
            <person name="Goeker M."/>
        </authorList>
    </citation>
    <scope>NUCLEOTIDE SEQUENCE [LARGE SCALE GENOMIC DNA]</scope>
    <source>
        <strain evidence="11 12">DSM 25903</strain>
    </source>
</reference>
<dbReference type="Pfam" id="PF00528">
    <property type="entry name" value="BPD_transp_1"/>
    <property type="match status" value="1"/>
</dbReference>
<feature type="transmembrane region" description="Helical" evidence="9">
    <location>
        <begin position="89"/>
        <end position="110"/>
    </location>
</feature>
<dbReference type="Gene3D" id="1.10.3720.10">
    <property type="entry name" value="MetI-like"/>
    <property type="match status" value="1"/>
</dbReference>
<proteinExistence type="inferred from homology"/>
<dbReference type="GO" id="GO:0042918">
    <property type="term" value="P:alkanesulfonate transmembrane transport"/>
    <property type="evidence" value="ECO:0007669"/>
    <property type="project" value="UniProtKB-ARBA"/>
</dbReference>
<evidence type="ECO:0000256" key="5">
    <source>
        <dbReference type="ARBA" id="ARBA00022692"/>
    </source>
</evidence>
<dbReference type="GO" id="GO:0005886">
    <property type="term" value="C:plasma membrane"/>
    <property type="evidence" value="ECO:0007669"/>
    <property type="project" value="UniProtKB-SubCell"/>
</dbReference>
<feature type="transmembrane region" description="Helical" evidence="9">
    <location>
        <begin position="26"/>
        <end position="46"/>
    </location>
</feature>
<evidence type="ECO:0000256" key="6">
    <source>
        <dbReference type="ARBA" id="ARBA00022989"/>
    </source>
</evidence>
<sequence length="273" mass="28912">MSAALAAPSRVGPAIGERRRLRADGLVPVLLAIGGLSALLLAWWVGTELLPAPASFVRRFSPLAAFAALAKLVGGPDLALHIATSLRRVAVGLAVALAIGVPLGLAVGRFRLVDAATAPSFQFLRMISPLSWMPIAVMLFGVGDRPIYFLLAFAAVWPILLNTAAGVRQLDPQWLQVAQSVSATRWETLRSVILPGILGQILTGLRLAIGIVWIVLVPCEMLGVSAGLGYFILDTRDRLAYDELTATVLVIGLLGFLLDAAARLAARLWSRGG</sequence>
<feature type="domain" description="ABC transmembrane type-1" evidence="10">
    <location>
        <begin position="82"/>
        <end position="262"/>
    </location>
</feature>
<dbReference type="PANTHER" id="PTHR30151">
    <property type="entry name" value="ALKANE SULFONATE ABC TRANSPORTER-RELATED, MEMBRANE SUBUNIT"/>
    <property type="match status" value="1"/>
</dbReference>
<protein>
    <submittedName>
        <fullName evidence="11">NitT/TauT family transport system permease protein</fullName>
    </submittedName>
</protein>
<gene>
    <name evidence="11" type="ORF">EV668_0211</name>
</gene>
<comment type="function">
    <text evidence="8">Probably part of an ABC transporter complex. Probably responsible for the translocation of the substrate across the membrane.</text>
</comment>
<evidence type="ECO:0000256" key="4">
    <source>
        <dbReference type="ARBA" id="ARBA00022475"/>
    </source>
</evidence>
<evidence type="ECO:0000256" key="8">
    <source>
        <dbReference type="ARBA" id="ARBA00056719"/>
    </source>
</evidence>
<evidence type="ECO:0000256" key="3">
    <source>
        <dbReference type="ARBA" id="ARBA00022448"/>
    </source>
</evidence>
<dbReference type="EMBL" id="SNZR01000011">
    <property type="protein sequence ID" value="TDR92967.1"/>
    <property type="molecule type" value="Genomic_DNA"/>
</dbReference>
<evidence type="ECO:0000256" key="7">
    <source>
        <dbReference type="ARBA" id="ARBA00023136"/>
    </source>
</evidence>
<dbReference type="GO" id="GO:0010438">
    <property type="term" value="P:cellular response to sulfur starvation"/>
    <property type="evidence" value="ECO:0007669"/>
    <property type="project" value="TreeGrafter"/>
</dbReference>
<dbReference type="Proteomes" id="UP000295122">
    <property type="component" value="Unassembled WGS sequence"/>
</dbReference>
<feature type="transmembrane region" description="Helical" evidence="9">
    <location>
        <begin position="244"/>
        <end position="266"/>
    </location>
</feature>
<dbReference type="SUPFAM" id="SSF161098">
    <property type="entry name" value="MetI-like"/>
    <property type="match status" value="1"/>
</dbReference>
<dbReference type="PROSITE" id="PS50928">
    <property type="entry name" value="ABC_TM1"/>
    <property type="match status" value="1"/>
</dbReference>
<evidence type="ECO:0000256" key="1">
    <source>
        <dbReference type="ARBA" id="ARBA00004651"/>
    </source>
</evidence>
<dbReference type="RefSeq" id="WP_133768007.1">
    <property type="nucleotide sequence ID" value="NZ_SNZR01000011.1"/>
</dbReference>
<feature type="transmembrane region" description="Helical" evidence="9">
    <location>
        <begin position="147"/>
        <end position="167"/>
    </location>
</feature>
<dbReference type="InterPro" id="IPR035906">
    <property type="entry name" value="MetI-like_sf"/>
</dbReference>
<evidence type="ECO:0000256" key="9">
    <source>
        <dbReference type="RuleBase" id="RU363032"/>
    </source>
</evidence>